<organism evidence="2 3">
    <name type="scientific">Algisphaera agarilytica</name>
    <dbReference type="NCBI Taxonomy" id="1385975"/>
    <lineage>
        <taxon>Bacteria</taxon>
        <taxon>Pseudomonadati</taxon>
        <taxon>Planctomycetota</taxon>
        <taxon>Phycisphaerae</taxon>
        <taxon>Phycisphaerales</taxon>
        <taxon>Phycisphaeraceae</taxon>
        <taxon>Algisphaera</taxon>
    </lineage>
</organism>
<accession>A0A7X0LKC8</accession>
<sequence length="610" mass="63863">MDAVVKTKDRGWALAVSCGLALPGMSVGNVNATPVVDTAIVAIQGQATPENDGTFDFFWNFAPHLNDIGQVAFSVELTGTNGGFSDYQGIYRGDGTAEGLVRIVRLSDEVPEGNGTFRRLGFSTFAAADFASGINNAGQVAFLAETNSPYFTRYAHGQYLGDGSPGGLVNLAREGQPLPSSGESFFQFSSSTPELNDAGQIAFVTSVSDDSTPFTYETRIYRGDGTSSGDTTIAAVDQSLPDSDGTFRSFTSRRYVINDAGQVAFNATLQDTPGGTTDDQGIYRGDGTPGSLTKVVREGQAAPDGNGSFVVPTFITPMINNAGQVAFYSTLSSTTDGNSDDSGLFRSDSTGGGLDTLIRKGQLLPTGHSAGGFLYHDELNNAGQMLFATDLMNPADGQTVGQGLYLTDGTAEGLFQIARDEEITPEGDAEFLEFHPQGLNDQGQALVVADLGILGSSDVVSGIYVHDDDGGLIKIAREGDAFLGSTLSYVGFSSTLNNAGQVAYRFSLEDGRSGIALATIIDTLLGDYNNNGIVDAADYTIWQDSFGSTTDLAADGNGNGIIDAADYTVWQDNFGNSNIGTSTLAILPEPGTIGLLGLSGLLCTHRRARG</sequence>
<dbReference type="SUPFAM" id="SSF63446">
    <property type="entry name" value="Type I dockerin domain"/>
    <property type="match status" value="1"/>
</dbReference>
<dbReference type="InterPro" id="IPR055876">
    <property type="entry name" value="DUF7453"/>
</dbReference>
<proteinExistence type="predicted"/>
<dbReference type="RefSeq" id="WP_184677344.1">
    <property type="nucleotide sequence ID" value="NZ_JACHGY010000001.1"/>
</dbReference>
<evidence type="ECO:0008006" key="4">
    <source>
        <dbReference type="Google" id="ProtNLM"/>
    </source>
</evidence>
<dbReference type="NCBIfam" id="TIGR02595">
    <property type="entry name" value="PEP_CTERM"/>
    <property type="match status" value="1"/>
</dbReference>
<dbReference type="PROSITE" id="PS00018">
    <property type="entry name" value="EF_HAND_1"/>
    <property type="match status" value="1"/>
</dbReference>
<dbReference type="Pfam" id="PF24251">
    <property type="entry name" value="DUF7453"/>
    <property type="match status" value="2"/>
</dbReference>
<dbReference type="NCBIfam" id="TIGR05002">
    <property type="entry name" value="NxxGxxAF_repeat"/>
    <property type="match status" value="7"/>
</dbReference>
<gene>
    <name evidence="2" type="ORF">HNQ40_001588</name>
</gene>
<name>A0A7X0LKC8_9BACT</name>
<evidence type="ECO:0000313" key="2">
    <source>
        <dbReference type="EMBL" id="MBB6429782.1"/>
    </source>
</evidence>
<comment type="caution">
    <text evidence="2">The sequence shown here is derived from an EMBL/GenBank/DDBJ whole genome shotgun (WGS) entry which is preliminary data.</text>
</comment>
<dbReference type="InterPro" id="IPR018247">
    <property type="entry name" value="EF_Hand_1_Ca_BS"/>
</dbReference>
<dbReference type="GO" id="GO:0000272">
    <property type="term" value="P:polysaccharide catabolic process"/>
    <property type="evidence" value="ECO:0007669"/>
    <property type="project" value="InterPro"/>
</dbReference>
<keyword evidence="3" id="KW-1185">Reference proteome</keyword>
<protein>
    <recommendedName>
        <fullName evidence="4">PEP-CTERM protein-sorting domain-containing protein</fullName>
    </recommendedName>
</protein>
<evidence type="ECO:0000256" key="1">
    <source>
        <dbReference type="SAM" id="MobiDB-lite"/>
    </source>
</evidence>
<dbReference type="EMBL" id="JACHGY010000001">
    <property type="protein sequence ID" value="MBB6429782.1"/>
    <property type="molecule type" value="Genomic_DNA"/>
</dbReference>
<dbReference type="InterPro" id="IPR013424">
    <property type="entry name" value="Ice-binding_C"/>
</dbReference>
<feature type="compositionally biased region" description="Polar residues" evidence="1">
    <location>
        <begin position="269"/>
        <end position="279"/>
    </location>
</feature>
<evidence type="ECO:0000313" key="3">
    <source>
        <dbReference type="Proteomes" id="UP000541810"/>
    </source>
</evidence>
<feature type="region of interest" description="Disordered" evidence="1">
    <location>
        <begin position="269"/>
        <end position="289"/>
    </location>
</feature>
<dbReference type="Gene3D" id="1.10.1330.10">
    <property type="entry name" value="Dockerin domain"/>
    <property type="match status" value="1"/>
</dbReference>
<dbReference type="AlphaFoldDB" id="A0A7X0LKC8"/>
<dbReference type="InterPro" id="IPR036439">
    <property type="entry name" value="Dockerin_dom_sf"/>
</dbReference>
<dbReference type="Proteomes" id="UP000541810">
    <property type="component" value="Unassembled WGS sequence"/>
</dbReference>
<reference evidence="2 3" key="1">
    <citation type="submission" date="2020-08" db="EMBL/GenBank/DDBJ databases">
        <title>Genomic Encyclopedia of Type Strains, Phase IV (KMG-IV): sequencing the most valuable type-strain genomes for metagenomic binning, comparative biology and taxonomic classification.</title>
        <authorList>
            <person name="Goeker M."/>
        </authorList>
    </citation>
    <scope>NUCLEOTIDE SEQUENCE [LARGE SCALE GENOMIC DNA]</scope>
    <source>
        <strain evidence="2 3">DSM 103725</strain>
    </source>
</reference>